<geneLocation type="plasmid" evidence="1">
    <name>pQBR57</name>
</geneLocation>
<reference evidence="1" key="1">
    <citation type="submission" date="2014-12" db="EMBL/GenBank/DDBJ databases">
        <authorList>
            <person name="Hall J."/>
        </authorList>
    </citation>
    <scope>NUCLEOTIDE SEQUENCE [LARGE SCALE GENOMIC DNA]</scope>
    <source>
        <strain evidence="1">SBW25</strain>
        <plasmid evidence="1">pQBR57</plasmid>
    </source>
</reference>
<organism evidence="1">
    <name type="scientific">Pseudomonas fluorescens (strain SBW25)</name>
    <dbReference type="NCBI Taxonomy" id="216595"/>
    <lineage>
        <taxon>Bacteria</taxon>
        <taxon>Pseudomonadati</taxon>
        <taxon>Pseudomonadota</taxon>
        <taxon>Gammaproteobacteria</taxon>
        <taxon>Pseudomonadales</taxon>
        <taxon>Pseudomonadaceae</taxon>
        <taxon>Pseudomonas</taxon>
    </lineage>
</organism>
<dbReference type="RefSeq" id="WP_192963488.1">
    <property type="nucleotide sequence ID" value="NZ_LN713926.1"/>
</dbReference>
<gene>
    <name evidence="1" type="ORF">PQBR57_0378</name>
</gene>
<sequence length="191" mass="21660">MKNASVASSRPYSIEIHRHNYARWCAARAYGRGLKGGGNKTAFDLIEASGLQAITKPEHIETDVDGWLLGFMRKIEVEAKRRGIVDFTFGHAQKLVNIYLKTVLVCGEHYLHPQVVKLHPPLDFELFKGLGKFLRQNKQDYPSSSAAFSKAQKANPRWTAFSEADYMAHINAIKSVMGSRPLYEAEEHWRL</sequence>
<dbReference type="AlphaFoldDB" id="A0A0G4E520"/>
<evidence type="ECO:0000313" key="1">
    <source>
        <dbReference type="EMBL" id="CEK42331.1"/>
    </source>
</evidence>
<dbReference type="EMBL" id="LN713926">
    <property type="protein sequence ID" value="CEK42331.1"/>
    <property type="molecule type" value="Genomic_DNA"/>
</dbReference>
<name>A0A0G4E520_PSEFS</name>
<proteinExistence type="predicted"/>
<protein>
    <submittedName>
        <fullName evidence="1">Uncharacterized protein</fullName>
    </submittedName>
</protein>
<reference evidence="1" key="2">
    <citation type="submission" date="2015-06" db="EMBL/GenBank/DDBJ databases">
        <title>Environmentally co-occuring mercury resistance plasmids are genetically and phenotypically diverse and confer variable context-dependent fitness effects.</title>
        <authorList>
            <person name="Hall J.P.J."/>
            <person name="Harrison E."/>
            <person name="Lilley A.K."/>
            <person name="Paterson S."/>
            <person name="Spiers A.J."/>
            <person name="Brockhurst M.A."/>
        </authorList>
    </citation>
    <scope>NUCLEOTIDE SEQUENCE [LARGE SCALE GENOMIC DNA]</scope>
    <source>
        <strain evidence="1">SBW25</strain>
        <plasmid evidence="1">pQBR57</plasmid>
    </source>
</reference>
<keyword evidence="1" id="KW-0614">Plasmid</keyword>
<accession>A0A0G4E520</accession>